<keyword evidence="2" id="KW-0812">Transmembrane</keyword>
<evidence type="ECO:0000256" key="1">
    <source>
        <dbReference type="SAM" id="MobiDB-lite"/>
    </source>
</evidence>
<comment type="caution">
    <text evidence="4">The sequence shown here is derived from an EMBL/GenBank/DDBJ whole genome shotgun (WGS) entry which is preliminary data.</text>
</comment>
<evidence type="ECO:0000256" key="2">
    <source>
        <dbReference type="SAM" id="Phobius"/>
    </source>
</evidence>
<feature type="compositionally biased region" description="Gly residues" evidence="1">
    <location>
        <begin position="421"/>
        <end position="448"/>
    </location>
</feature>
<evidence type="ECO:0000313" key="4">
    <source>
        <dbReference type="EMBL" id="EKB47261.1"/>
    </source>
</evidence>
<reference evidence="4 5" key="1">
    <citation type="journal article" date="2012" name="J. Bacteriol.">
        <title>Draft Genome Sequence of Cecembia lonarensis Strain LW9T, Isolated from Lonar Lake, a Haloalkaline Lake in India.</title>
        <authorList>
            <person name="Shivaji S."/>
            <person name="Ara S."/>
            <person name="Singh A."/>
            <person name="Pinnaka A.K."/>
        </authorList>
    </citation>
    <scope>NUCLEOTIDE SEQUENCE [LARGE SCALE GENOMIC DNA]</scope>
    <source>
        <strain evidence="4 5">LW9</strain>
    </source>
</reference>
<dbReference type="Proteomes" id="UP000004478">
    <property type="component" value="Unassembled WGS sequence"/>
</dbReference>
<feature type="transmembrane region" description="Helical" evidence="2">
    <location>
        <begin position="203"/>
        <end position="220"/>
    </location>
</feature>
<keyword evidence="2" id="KW-0472">Membrane</keyword>
<evidence type="ECO:0000259" key="3">
    <source>
        <dbReference type="Pfam" id="PF20990"/>
    </source>
</evidence>
<proteinExistence type="predicted"/>
<protein>
    <recommendedName>
        <fullName evidence="3">Predicted membrane protein YciQ-like C-terminal domain-containing protein</fullName>
    </recommendedName>
</protein>
<dbReference type="AlphaFoldDB" id="K1KXU7"/>
<organism evidence="4 5">
    <name type="scientific">Cecembia lonarensis (strain CCUG 58316 / KCTC 22772 / LW9)</name>
    <dbReference type="NCBI Taxonomy" id="1225176"/>
    <lineage>
        <taxon>Bacteria</taxon>
        <taxon>Pseudomonadati</taxon>
        <taxon>Bacteroidota</taxon>
        <taxon>Cytophagia</taxon>
        <taxon>Cytophagales</taxon>
        <taxon>Cyclobacteriaceae</taxon>
        <taxon>Cecembia</taxon>
    </lineage>
</organism>
<accession>K1KXU7</accession>
<sequence>MSILDDGSLKFSAKNLLPYQNITIAAGFTKGIVSPPAPPGIWQKYGLLAVSIGTFLFLLLYYSFTWTRYGVDPPSPTIIPEFDPPTGLSPASTGMINKGYFWGELISSSIVNLAVNGYLKINEIKKPVFLGVFSTTTFVLEKQKDADESLSKEERILMDRLFSSGEKISIDGKYSTQMKSMYDSYMASLVNEHRPLLSQGSNWKFWIPPVFIFLIYAWMASKFDYYNYQPKSINFDLSEISLWPVVTFFTLMVTLGIIRTNFTRWLFSILLISTLIGIVYVLFISGSISFNNFVLIGFIVVNLFAYLIYIYLIRKPSLEKLELKAKIKGFKKYLSAAEERQIQMFNPPKMTPEIFEKLLPYAMAFRVDKIWGKKFQRLMDRASLRQGSQSNWYSGPRAYSYGMLGRHLNRSLGASLNQSAGRGGSGGSGSRGGGSSGGGRGGGGGGGW</sequence>
<keyword evidence="2" id="KW-1133">Transmembrane helix</keyword>
<feature type="transmembrane region" description="Helical" evidence="2">
    <location>
        <begin position="240"/>
        <end position="258"/>
    </location>
</feature>
<gene>
    <name evidence="4" type="ORF">B879_04143</name>
</gene>
<dbReference type="InterPro" id="IPR048389">
    <property type="entry name" value="YciQ-like_C"/>
</dbReference>
<feature type="transmembrane region" description="Helical" evidence="2">
    <location>
        <begin position="265"/>
        <end position="284"/>
    </location>
</feature>
<dbReference type="EMBL" id="AMGM01000170">
    <property type="protein sequence ID" value="EKB47261.1"/>
    <property type="molecule type" value="Genomic_DNA"/>
</dbReference>
<feature type="domain" description="Predicted membrane protein YciQ-like C-terminal" evidence="3">
    <location>
        <begin position="80"/>
        <end position="375"/>
    </location>
</feature>
<evidence type="ECO:0000313" key="5">
    <source>
        <dbReference type="Proteomes" id="UP000004478"/>
    </source>
</evidence>
<name>K1KXU7_CECL9</name>
<feature type="transmembrane region" description="Helical" evidence="2">
    <location>
        <begin position="45"/>
        <end position="64"/>
    </location>
</feature>
<feature type="transmembrane region" description="Helical" evidence="2">
    <location>
        <begin position="290"/>
        <end position="312"/>
    </location>
</feature>
<dbReference type="Pfam" id="PF20990">
    <property type="entry name" value="DUF2207_C"/>
    <property type="match status" value="1"/>
</dbReference>
<keyword evidence="5" id="KW-1185">Reference proteome</keyword>
<feature type="region of interest" description="Disordered" evidence="1">
    <location>
        <begin position="414"/>
        <end position="448"/>
    </location>
</feature>